<name>A0A9P4JUQ3_9PLEO</name>
<feature type="compositionally biased region" description="Polar residues" evidence="1">
    <location>
        <begin position="466"/>
        <end position="485"/>
    </location>
</feature>
<feature type="compositionally biased region" description="Low complexity" evidence="1">
    <location>
        <begin position="257"/>
        <end position="274"/>
    </location>
</feature>
<feature type="compositionally biased region" description="Low complexity" evidence="1">
    <location>
        <begin position="348"/>
        <end position="358"/>
    </location>
</feature>
<comment type="caution">
    <text evidence="2">The sequence shown here is derived from an EMBL/GenBank/DDBJ whole genome shotgun (WGS) entry which is preliminary data.</text>
</comment>
<protein>
    <submittedName>
        <fullName evidence="2">Uncharacterized protein</fullName>
    </submittedName>
</protein>
<feature type="compositionally biased region" description="Low complexity" evidence="1">
    <location>
        <begin position="420"/>
        <end position="431"/>
    </location>
</feature>
<evidence type="ECO:0000313" key="2">
    <source>
        <dbReference type="EMBL" id="KAF2203569.1"/>
    </source>
</evidence>
<gene>
    <name evidence="2" type="ORF">GQ43DRAFT_469844</name>
</gene>
<feature type="region of interest" description="Disordered" evidence="1">
    <location>
        <begin position="97"/>
        <end position="309"/>
    </location>
</feature>
<dbReference type="OrthoDB" id="1923159at2759"/>
<feature type="compositionally biased region" description="Low complexity" evidence="1">
    <location>
        <begin position="299"/>
        <end position="309"/>
    </location>
</feature>
<feature type="region of interest" description="Disordered" evidence="1">
    <location>
        <begin position="724"/>
        <end position="752"/>
    </location>
</feature>
<accession>A0A9P4JUQ3</accession>
<feature type="compositionally biased region" description="Polar residues" evidence="1">
    <location>
        <begin position="208"/>
        <end position="220"/>
    </location>
</feature>
<keyword evidence="3" id="KW-1185">Reference proteome</keyword>
<evidence type="ECO:0000256" key="1">
    <source>
        <dbReference type="SAM" id="MobiDB-lite"/>
    </source>
</evidence>
<feature type="compositionally biased region" description="Low complexity" evidence="1">
    <location>
        <begin position="175"/>
        <end position="193"/>
    </location>
</feature>
<organism evidence="2 3">
    <name type="scientific">Delitschia confertaspora ATCC 74209</name>
    <dbReference type="NCBI Taxonomy" id="1513339"/>
    <lineage>
        <taxon>Eukaryota</taxon>
        <taxon>Fungi</taxon>
        <taxon>Dikarya</taxon>
        <taxon>Ascomycota</taxon>
        <taxon>Pezizomycotina</taxon>
        <taxon>Dothideomycetes</taxon>
        <taxon>Pleosporomycetidae</taxon>
        <taxon>Pleosporales</taxon>
        <taxon>Delitschiaceae</taxon>
        <taxon>Delitschia</taxon>
    </lineage>
</organism>
<evidence type="ECO:0000313" key="3">
    <source>
        <dbReference type="Proteomes" id="UP000799536"/>
    </source>
</evidence>
<feature type="compositionally biased region" description="Basic and acidic residues" evidence="1">
    <location>
        <begin position="150"/>
        <end position="166"/>
    </location>
</feature>
<proteinExistence type="predicted"/>
<reference evidence="2" key="1">
    <citation type="journal article" date="2020" name="Stud. Mycol.">
        <title>101 Dothideomycetes genomes: a test case for predicting lifestyles and emergence of pathogens.</title>
        <authorList>
            <person name="Haridas S."/>
            <person name="Albert R."/>
            <person name="Binder M."/>
            <person name="Bloem J."/>
            <person name="Labutti K."/>
            <person name="Salamov A."/>
            <person name="Andreopoulos B."/>
            <person name="Baker S."/>
            <person name="Barry K."/>
            <person name="Bills G."/>
            <person name="Bluhm B."/>
            <person name="Cannon C."/>
            <person name="Castanera R."/>
            <person name="Culley D."/>
            <person name="Daum C."/>
            <person name="Ezra D."/>
            <person name="Gonzalez J."/>
            <person name="Henrissat B."/>
            <person name="Kuo A."/>
            <person name="Liang C."/>
            <person name="Lipzen A."/>
            <person name="Lutzoni F."/>
            <person name="Magnuson J."/>
            <person name="Mondo S."/>
            <person name="Nolan M."/>
            <person name="Ohm R."/>
            <person name="Pangilinan J."/>
            <person name="Park H.-J."/>
            <person name="Ramirez L."/>
            <person name="Alfaro M."/>
            <person name="Sun H."/>
            <person name="Tritt A."/>
            <person name="Yoshinaga Y."/>
            <person name="Zwiers L.-H."/>
            <person name="Turgeon B."/>
            <person name="Goodwin S."/>
            <person name="Spatafora J."/>
            <person name="Crous P."/>
            <person name="Grigoriev I."/>
        </authorList>
    </citation>
    <scope>NUCLEOTIDE SEQUENCE</scope>
    <source>
        <strain evidence="2">ATCC 74209</strain>
    </source>
</reference>
<feature type="region of interest" description="Disordered" evidence="1">
    <location>
        <begin position="535"/>
        <end position="554"/>
    </location>
</feature>
<dbReference type="AlphaFoldDB" id="A0A9P4JUQ3"/>
<sequence>MAIIYIDDQDFNPMEASLDVDALVNDLESDTAVSRTPVGGHILEYPRRSTPTIPPGFSAPATPRLLSEQLLRPLSRNASGITPAVPVIPVTPIRAPSPVKAKKDKAGADASNTQGSITSASADAAKTTDVGEPQAAASGKSSVAKTQQETPKKVEEKAVLNQKEIKSVSVSGAEASKSTVKPTVKTATPVKKTQNTATTDSAPPKENISITTPSVTSSKRQPPGKLDIAAAMRPSENEDPSTASSIKNELQPKNPRAISLASASSIPSSPALPSTGSPVKRSAPRTIRVVPTPKSENTPSLASAAASPLPQLPTVDKLRSRQASIASLNQPGTPVSEFLSDNASITSASISRASSPPIGGKVGTAPIRKKSKAQAKKERQERARQIAEEQAMAIEELVKSSDPEPVQAPIIGRKKKTKKPAASTPKIASPAVRSQPEPVSPKGTNQEDIENAEAKSAAASSSKNAQVTQVASSAPQNSLPSTDTKAPQALAEISKDKLQPTAQSIIADLQKTGELLSSTLEFFKPLSSSLAHATRASASASGHPSGDGKGDSRTLITPQGRFLWGLTKELEERALELERSIEECKGAARFRPKNLIPQTSPTKSKLKSKTTGQIQNQGDFTDMANFLLDQNEKFNAAMTESLNQASSSQNPNSKLDPTASLLSSASIPLPPVTSNVQMNARNLPALDLSRPIDPSKPLDVQKLPPVSSASPAVDPTVYLNHFVVPRTDSPSPNHTRQETDAIGGPPPSKPSLTANQISKATKAVADGGIMTQELENLGLMAADMLGGVVANSLEALVGAGLDPQQFQAALKNSGAGATLQNFDLATILGQVHAAAGGAGVGKRNVLGVEEAEQAMLTARKETEVLEKKLSALVKRNRRLVSGAGGGKA</sequence>
<dbReference type="Proteomes" id="UP000799536">
    <property type="component" value="Unassembled WGS sequence"/>
</dbReference>
<feature type="compositionally biased region" description="Low complexity" evidence="1">
    <location>
        <begin position="118"/>
        <end position="128"/>
    </location>
</feature>
<feature type="compositionally biased region" description="Basic and acidic residues" evidence="1">
    <location>
        <begin position="375"/>
        <end position="387"/>
    </location>
</feature>
<feature type="region of interest" description="Disordered" evidence="1">
    <location>
        <begin position="348"/>
        <end position="486"/>
    </location>
</feature>
<feature type="region of interest" description="Disordered" evidence="1">
    <location>
        <begin position="594"/>
        <end position="613"/>
    </location>
</feature>
<dbReference type="EMBL" id="ML993899">
    <property type="protein sequence ID" value="KAF2203569.1"/>
    <property type="molecule type" value="Genomic_DNA"/>
</dbReference>
<feature type="compositionally biased region" description="Polar residues" evidence="1">
    <location>
        <begin position="139"/>
        <end position="149"/>
    </location>
</feature>
<feature type="compositionally biased region" description="Low complexity" evidence="1">
    <location>
        <begin position="454"/>
        <end position="465"/>
    </location>
</feature>